<name>A0ABW5RCV6_9BACL</name>
<evidence type="ECO:0000313" key="2">
    <source>
        <dbReference type="Proteomes" id="UP001597497"/>
    </source>
</evidence>
<gene>
    <name evidence="1" type="ORF">ACFSUC_14590</name>
</gene>
<accession>A0ABW5RCV6</accession>
<sequence>MDATSKSKPMQAAVFVPSARTLRTLYMNIPGFKSDHISVYDVLYHYWNYQYKYSFPPIATLCIETGFSDDKIRKLLRELNKWNLIETRKSDTGANNIYFLSAPIESESEFYSRFPEALQYRTERIANIEARTSKPTSKQRKMAAPVQEIAQKEVLLDWL</sequence>
<proteinExistence type="predicted"/>
<evidence type="ECO:0000313" key="1">
    <source>
        <dbReference type="EMBL" id="MFD2672793.1"/>
    </source>
</evidence>
<comment type="caution">
    <text evidence="1">The sequence shown here is derived from an EMBL/GenBank/DDBJ whole genome shotgun (WGS) entry which is preliminary data.</text>
</comment>
<dbReference type="InterPro" id="IPR036388">
    <property type="entry name" value="WH-like_DNA-bd_sf"/>
</dbReference>
<dbReference type="EMBL" id="JBHUMM010000043">
    <property type="protein sequence ID" value="MFD2672793.1"/>
    <property type="molecule type" value="Genomic_DNA"/>
</dbReference>
<protein>
    <recommendedName>
        <fullName evidence="3">Helix-turn-helix domain-containing protein</fullName>
    </recommendedName>
</protein>
<dbReference type="Gene3D" id="1.10.10.10">
    <property type="entry name" value="Winged helix-like DNA-binding domain superfamily/Winged helix DNA-binding domain"/>
    <property type="match status" value="1"/>
</dbReference>
<reference evidence="2" key="1">
    <citation type="journal article" date="2019" name="Int. J. Syst. Evol. Microbiol.">
        <title>The Global Catalogue of Microorganisms (GCM) 10K type strain sequencing project: providing services to taxonomists for standard genome sequencing and annotation.</title>
        <authorList>
            <consortium name="The Broad Institute Genomics Platform"/>
            <consortium name="The Broad Institute Genome Sequencing Center for Infectious Disease"/>
            <person name="Wu L."/>
            <person name="Ma J."/>
        </authorList>
    </citation>
    <scope>NUCLEOTIDE SEQUENCE [LARGE SCALE GENOMIC DNA]</scope>
    <source>
        <strain evidence="2">KCTC 33676</strain>
    </source>
</reference>
<dbReference type="Proteomes" id="UP001597497">
    <property type="component" value="Unassembled WGS sequence"/>
</dbReference>
<evidence type="ECO:0008006" key="3">
    <source>
        <dbReference type="Google" id="ProtNLM"/>
    </source>
</evidence>
<keyword evidence="2" id="KW-1185">Reference proteome</keyword>
<dbReference type="RefSeq" id="WP_379930355.1">
    <property type="nucleotide sequence ID" value="NZ_JBHUMM010000043.1"/>
</dbReference>
<organism evidence="1 2">
    <name type="scientific">Marinicrinis sediminis</name>
    <dbReference type="NCBI Taxonomy" id="1652465"/>
    <lineage>
        <taxon>Bacteria</taxon>
        <taxon>Bacillati</taxon>
        <taxon>Bacillota</taxon>
        <taxon>Bacilli</taxon>
        <taxon>Bacillales</taxon>
        <taxon>Paenibacillaceae</taxon>
    </lineage>
</organism>